<comment type="similarity">
    <text evidence="1">Belongs to the CvfB family.</text>
</comment>
<accession>A0A0V8GDG5</accession>
<dbReference type="SMART" id="SM00316">
    <property type="entry name" value="S1"/>
    <property type="match status" value="2"/>
</dbReference>
<dbReference type="InterPro" id="IPR039566">
    <property type="entry name" value="CvfB_S1_st"/>
</dbReference>
<dbReference type="EMBL" id="LNQL01000005">
    <property type="protein sequence ID" value="KSU48191.1"/>
    <property type="molecule type" value="Genomic_DNA"/>
</dbReference>
<dbReference type="GeneID" id="90838202"/>
<feature type="domain" description="S1 motif" evidence="2">
    <location>
        <begin position="4"/>
        <end position="64"/>
    </location>
</feature>
<dbReference type="PANTHER" id="PTHR37296:SF1">
    <property type="entry name" value="CONSERVED VIRULENCE FACTOR B"/>
    <property type="match status" value="1"/>
</dbReference>
<proteinExistence type="inferred from homology"/>
<dbReference type="GO" id="GO:0003677">
    <property type="term" value="F:DNA binding"/>
    <property type="evidence" value="ECO:0007669"/>
    <property type="project" value="UniProtKB-KW"/>
</dbReference>
<evidence type="ECO:0000313" key="3">
    <source>
        <dbReference type="EMBL" id="KSU48191.1"/>
    </source>
</evidence>
<dbReference type="EMBL" id="LDQV01000033">
    <property type="protein sequence ID" value="KTR25679.1"/>
    <property type="molecule type" value="Genomic_DNA"/>
</dbReference>
<dbReference type="Pfam" id="PF21543">
    <property type="entry name" value="CvfB_2nd"/>
    <property type="match status" value="1"/>
</dbReference>
<dbReference type="SMR" id="A0A0V8GDG5"/>
<evidence type="ECO:0000313" key="4">
    <source>
        <dbReference type="EMBL" id="KTR25679.1"/>
    </source>
</evidence>
<comment type="caution">
    <text evidence="3">The sequence shown here is derived from an EMBL/GenBank/DDBJ whole genome shotgun (WGS) entry which is preliminary data.</text>
</comment>
<reference evidence="3 5" key="1">
    <citation type="journal article" date="2015" name="Int. J. Syst. Evol. Microbiol.">
        <title>Exiguobacterium enclense sp. nov., isolated from sediment.</title>
        <authorList>
            <person name="Dastager S.G."/>
            <person name="Mawlankar R."/>
            <person name="Sonalkar V.V."/>
            <person name="Thorat M.N."/>
            <person name="Mual P."/>
            <person name="Verma A."/>
            <person name="Krishnamurthi S."/>
            <person name="Tang S.K."/>
            <person name="Li W.J."/>
        </authorList>
    </citation>
    <scope>NUCLEOTIDE SEQUENCE [LARGE SCALE GENOMIC DNA]</scope>
    <source>
        <strain evidence="3 5">NIO-1109</strain>
    </source>
</reference>
<keyword evidence="3" id="KW-0238">DNA-binding</keyword>
<dbReference type="Gene3D" id="1.10.10.10">
    <property type="entry name" value="Winged helix-like DNA-binding domain superfamily/Winged helix DNA-binding domain"/>
    <property type="match status" value="1"/>
</dbReference>
<dbReference type="InterPro" id="IPR048587">
    <property type="entry name" value="CvfB_S1_3rd"/>
</dbReference>
<dbReference type="PIRSF" id="PIRSF012524">
    <property type="entry name" value="YitL_S1"/>
    <property type="match status" value="1"/>
</dbReference>
<dbReference type="PANTHER" id="PTHR37296">
    <property type="entry name" value="CONSERVED VIRULENCE FACTOR B"/>
    <property type="match status" value="1"/>
</dbReference>
<dbReference type="AlphaFoldDB" id="A0A0V8GDG5"/>
<dbReference type="Gene3D" id="2.40.50.140">
    <property type="entry name" value="Nucleic acid-binding proteins"/>
    <property type="match status" value="2"/>
</dbReference>
<dbReference type="SUPFAM" id="SSF50249">
    <property type="entry name" value="Nucleic acid-binding proteins"/>
    <property type="match status" value="1"/>
</dbReference>
<organism evidence="3 5">
    <name type="scientific">Exiguobacterium indicum</name>
    <dbReference type="NCBI Taxonomy" id="296995"/>
    <lineage>
        <taxon>Bacteria</taxon>
        <taxon>Bacillati</taxon>
        <taxon>Bacillota</taxon>
        <taxon>Bacilli</taxon>
        <taxon>Bacillales</taxon>
        <taxon>Bacillales Family XII. Incertae Sedis</taxon>
        <taxon>Exiguobacterium</taxon>
    </lineage>
</organism>
<evidence type="ECO:0000259" key="2">
    <source>
        <dbReference type="SMART" id="SM00316"/>
    </source>
</evidence>
<dbReference type="InterPro" id="IPR003029">
    <property type="entry name" value="S1_domain"/>
</dbReference>
<dbReference type="OrthoDB" id="9801597at2"/>
<dbReference type="InterPro" id="IPR014464">
    <property type="entry name" value="CvfB_fam"/>
</dbReference>
<feature type="domain" description="S1 motif" evidence="2">
    <location>
        <begin position="151"/>
        <end position="213"/>
    </location>
</feature>
<dbReference type="RefSeq" id="WP_023467275.1">
    <property type="nucleotide sequence ID" value="NZ_FMYN01000005.1"/>
</dbReference>
<evidence type="ECO:0000313" key="5">
    <source>
        <dbReference type="Proteomes" id="UP000053797"/>
    </source>
</evidence>
<evidence type="ECO:0000313" key="6">
    <source>
        <dbReference type="Proteomes" id="UP000072605"/>
    </source>
</evidence>
<dbReference type="Pfam" id="PF17783">
    <property type="entry name" value="WHD_CvfB"/>
    <property type="match status" value="1"/>
</dbReference>
<protein>
    <submittedName>
        <fullName evidence="3">DNA-binding protein</fullName>
    </submittedName>
</protein>
<dbReference type="Pfam" id="PF13509">
    <property type="entry name" value="S1_2"/>
    <property type="match status" value="1"/>
</dbReference>
<dbReference type="Pfam" id="PF21191">
    <property type="entry name" value="CvfB_1st"/>
    <property type="match status" value="1"/>
</dbReference>
<sequence>MGLRAGQVVTLKVEREAEFGVFLTDGNEDVLLHNNEQTRKVALDEEVEVFLYQDNEGRLASSMTIPEASFEDYVKTTINGTRYNTGVFANIGIQKDVLVSLDDLPQRRMFWPEEGDQLFIRLKHDQKLRLLGDPAPYAYFNLRAKPAPEEWNNMDVEGLVFSQREPGVNVWVNDQSIGFLHEREMERWPRLGEVLKLRVTNVKPDGTVLLSARPRAFEAIDTDAELILNHLLEHDGQMPYGDKTAPETIDEVFGLSKAAFKRALGRLLKDKKIEKNETGIRLTK</sequence>
<dbReference type="Proteomes" id="UP000053797">
    <property type="component" value="Unassembled WGS sequence"/>
</dbReference>
<dbReference type="InterPro" id="IPR012340">
    <property type="entry name" value="NA-bd_OB-fold"/>
</dbReference>
<name>A0A0V8GDG5_9BACL</name>
<dbReference type="InterPro" id="IPR048588">
    <property type="entry name" value="CvfB_S1_2nd"/>
</dbReference>
<dbReference type="InterPro" id="IPR036388">
    <property type="entry name" value="WH-like_DNA-bd_sf"/>
</dbReference>
<dbReference type="InterPro" id="IPR040764">
    <property type="entry name" value="CvfB_WH"/>
</dbReference>
<reference evidence="4 6" key="2">
    <citation type="journal article" date="2016" name="Front. Microbiol.">
        <title>Genomic Resource of Rice Seed Associated Bacteria.</title>
        <authorList>
            <person name="Midha S."/>
            <person name="Bansal K."/>
            <person name="Sharma S."/>
            <person name="Kumar N."/>
            <person name="Patil P.P."/>
            <person name="Chaudhry V."/>
            <person name="Patil P.B."/>
        </authorList>
    </citation>
    <scope>NUCLEOTIDE SEQUENCE [LARGE SCALE GENOMIC DNA]</scope>
    <source>
        <strain evidence="4 6">RSA11</strain>
    </source>
</reference>
<evidence type="ECO:0000256" key="1">
    <source>
        <dbReference type="PIRNR" id="PIRNR012524"/>
    </source>
</evidence>
<gene>
    <name evidence="3" type="ORF">AS033_13735</name>
    <name evidence="4" type="ORF">RSA11_14030</name>
</gene>
<dbReference type="Proteomes" id="UP000072605">
    <property type="component" value="Unassembled WGS sequence"/>
</dbReference>